<dbReference type="EMBL" id="REGN01007824">
    <property type="protein sequence ID" value="RNA05178.1"/>
    <property type="molecule type" value="Genomic_DNA"/>
</dbReference>
<keyword evidence="3" id="KW-1185">Reference proteome</keyword>
<keyword evidence="1" id="KW-0812">Transmembrane</keyword>
<keyword evidence="1" id="KW-1133">Transmembrane helix</keyword>
<evidence type="ECO:0000256" key="1">
    <source>
        <dbReference type="SAM" id="Phobius"/>
    </source>
</evidence>
<keyword evidence="1" id="KW-0472">Membrane</keyword>
<comment type="caution">
    <text evidence="2">The sequence shown here is derived from an EMBL/GenBank/DDBJ whole genome shotgun (WGS) entry which is preliminary data.</text>
</comment>
<organism evidence="2 3">
    <name type="scientific">Brachionus plicatilis</name>
    <name type="common">Marine rotifer</name>
    <name type="synonym">Brachionus muelleri</name>
    <dbReference type="NCBI Taxonomy" id="10195"/>
    <lineage>
        <taxon>Eukaryota</taxon>
        <taxon>Metazoa</taxon>
        <taxon>Spiralia</taxon>
        <taxon>Gnathifera</taxon>
        <taxon>Rotifera</taxon>
        <taxon>Eurotatoria</taxon>
        <taxon>Monogononta</taxon>
        <taxon>Pseudotrocha</taxon>
        <taxon>Ploima</taxon>
        <taxon>Brachionidae</taxon>
        <taxon>Brachionus</taxon>
    </lineage>
</organism>
<reference evidence="2 3" key="1">
    <citation type="journal article" date="2018" name="Sci. Rep.">
        <title>Genomic signatures of local adaptation to the degree of environmental predictability in rotifers.</title>
        <authorList>
            <person name="Franch-Gras L."/>
            <person name="Hahn C."/>
            <person name="Garcia-Roger E.M."/>
            <person name="Carmona M.J."/>
            <person name="Serra M."/>
            <person name="Gomez A."/>
        </authorList>
    </citation>
    <scope>NUCLEOTIDE SEQUENCE [LARGE SCALE GENOMIC DNA]</scope>
    <source>
        <strain evidence="2">HYR1</strain>
    </source>
</reference>
<feature type="transmembrane region" description="Helical" evidence="1">
    <location>
        <begin position="150"/>
        <end position="170"/>
    </location>
</feature>
<dbReference type="AlphaFoldDB" id="A0A3M7Q2L7"/>
<dbReference type="Proteomes" id="UP000276133">
    <property type="component" value="Unassembled WGS sequence"/>
</dbReference>
<evidence type="ECO:0000313" key="3">
    <source>
        <dbReference type="Proteomes" id="UP000276133"/>
    </source>
</evidence>
<proteinExistence type="predicted"/>
<gene>
    <name evidence="2" type="ORF">BpHYR1_016744</name>
</gene>
<name>A0A3M7Q2L7_BRAPC</name>
<accession>A0A3M7Q2L7</accession>
<sequence length="175" mass="21121">MNRKCVRTTVVKSTKILFTLLLNQQNLNKFINNADWLHTVNSDTSHTTIDFAHLLSIHGFQLIQAYNKIEQNEKEQNFHFAEGWQASTEKQMINRIKLKLKELDLNFMKSLMTGKEKYDFEFLNDNPEYFNNKNNYVIQEKPNLKKRQNFFYFEIFIFSLKNIKAIWFFFKILFL</sequence>
<evidence type="ECO:0000313" key="2">
    <source>
        <dbReference type="EMBL" id="RNA05178.1"/>
    </source>
</evidence>
<protein>
    <submittedName>
        <fullName evidence="2">Uncharacterized protein</fullName>
    </submittedName>
</protein>